<accession>A0ABU8SYS0</accession>
<organism evidence="1 2">
    <name type="scientific">Pseudoalteromonas lipolytica</name>
    <dbReference type="NCBI Taxonomy" id="570156"/>
    <lineage>
        <taxon>Bacteria</taxon>
        <taxon>Pseudomonadati</taxon>
        <taxon>Pseudomonadota</taxon>
        <taxon>Gammaproteobacteria</taxon>
        <taxon>Alteromonadales</taxon>
        <taxon>Pseudoalteromonadaceae</taxon>
        <taxon>Pseudoalteromonas</taxon>
    </lineage>
</organism>
<gene>
    <name evidence="1" type="ORF">PQI24_19315</name>
</gene>
<evidence type="ECO:0000313" key="2">
    <source>
        <dbReference type="Proteomes" id="UP001377972"/>
    </source>
</evidence>
<dbReference type="EMBL" id="JAQPZS010000025">
    <property type="protein sequence ID" value="MEJ6498190.1"/>
    <property type="molecule type" value="Genomic_DNA"/>
</dbReference>
<sequence length="63" mass="6850">MNYPATSLCSDHGVFSVSLDKPVRRRPVSDAVKRLEASRKGAGKIESKAQLKHILANANRGNC</sequence>
<dbReference type="Proteomes" id="UP001377972">
    <property type="component" value="Unassembled WGS sequence"/>
</dbReference>
<comment type="caution">
    <text evidence="1">The sequence shown here is derived from an EMBL/GenBank/DDBJ whole genome shotgun (WGS) entry which is preliminary data.</text>
</comment>
<name>A0ABU8SYS0_9GAMM</name>
<evidence type="ECO:0000313" key="1">
    <source>
        <dbReference type="EMBL" id="MEJ6498190.1"/>
    </source>
</evidence>
<dbReference type="RefSeq" id="WP_339982310.1">
    <property type="nucleotide sequence ID" value="NZ_JAQPZS010000025.1"/>
</dbReference>
<keyword evidence="2" id="KW-1185">Reference proteome</keyword>
<protein>
    <submittedName>
        <fullName evidence="1">Uncharacterized protein</fullName>
    </submittedName>
</protein>
<proteinExistence type="predicted"/>
<reference evidence="1 2" key="1">
    <citation type="submission" date="2023-01" db="EMBL/GenBank/DDBJ databases">
        <title>Trichodesmium-associated heterotrophic epibiont bacteria.</title>
        <authorList>
            <person name="Cleveland C.S."/>
            <person name="Webb E.A."/>
        </authorList>
    </citation>
    <scope>NUCLEOTIDE SEQUENCE [LARGE SCALE GENOMIC DNA]</scope>
    <source>
        <strain evidence="1 2">USCH2</strain>
    </source>
</reference>